<evidence type="ECO:0000256" key="7">
    <source>
        <dbReference type="ARBA" id="ARBA00022723"/>
    </source>
</evidence>
<keyword evidence="6" id="KW-0645">Protease</keyword>
<keyword evidence="9" id="KW-0378">Hydrolase</keyword>
<dbReference type="EC" id="3.4.24.3" evidence="4"/>
<dbReference type="GO" id="GO:0005576">
    <property type="term" value="C:extracellular region"/>
    <property type="evidence" value="ECO:0007669"/>
    <property type="project" value="UniProtKB-SubCell"/>
</dbReference>
<dbReference type="PROSITE" id="PS51257">
    <property type="entry name" value="PROKAR_LIPOPROTEIN"/>
    <property type="match status" value="1"/>
</dbReference>
<dbReference type="Gene3D" id="3.40.30.160">
    <property type="entry name" value="Collagenase ColT, N-terminal domain"/>
    <property type="match status" value="1"/>
</dbReference>
<organism evidence="16 17">
    <name type="scientific">Leptospira mayottensis 200901122</name>
    <dbReference type="NCBI Taxonomy" id="1193010"/>
    <lineage>
        <taxon>Bacteria</taxon>
        <taxon>Pseudomonadati</taxon>
        <taxon>Spirochaetota</taxon>
        <taxon>Spirochaetia</taxon>
        <taxon>Leptospirales</taxon>
        <taxon>Leptospiraceae</taxon>
        <taxon>Leptospira</taxon>
    </lineage>
</organism>
<dbReference type="GO" id="GO:0008270">
    <property type="term" value="F:zinc ion binding"/>
    <property type="evidence" value="ECO:0007669"/>
    <property type="project" value="InterPro"/>
</dbReference>
<comment type="subcellular location">
    <subcellularLocation>
        <location evidence="3">Secreted</location>
    </subcellularLocation>
</comment>
<evidence type="ECO:0000256" key="4">
    <source>
        <dbReference type="ARBA" id="ARBA00012653"/>
    </source>
</evidence>
<sequence>MIKNKRSKMLAVFAMVLISSLGCGKQNNSSKNDRSFLSILLGIPAQPTMKSVTRSVVSLNEPIGLRSAQEESENEQDFDESMDVKKRILIPTVEFLKPHGVAKKTVQNIILSECTGSFVANLQPEEFVTFLKTHDLDCIDNFVWTYDQYSNSIYSQANMLAVMRQFSDIAPVYDGTNGLKFLQLYRIFWAGFYLKYFYPSIPFDRNRISQDLIVPLQIFGNSSNFLSGTDEAGEILYSFFATANNAEIGEAVYPNIVSFLEISLSDQQRLTNSYSQANALFAVFTLINRQTHPSFPQFLASIDTLLIEALAGLALNTSFNNDSQVWIVNTAIYSLNNIYHYLPVWQSMITLVLTDVLSTYPYLSEPYLWAVRGVTQNSDCANLSTGQICLSVTKNSVKAMAFPNTYSFDDGTQVVYTSLSLTSIQPLYHALKQVESQFFRLVEILAPVSGDPTDSISMYVYGSLKDYRVFHPFLFDLATNNGGIYIESNKSFYTYQRTPAESMYTLEELLRHEYVHYLVGRFIIPGMWGQGSVYANERLTWFDEGMAEFLAGSTPKEIRPRKVLVSQIQYDASSRMNVPQIVTAHYGDFKFYRYAGNFFHYLYTYKKNTLRDLIRTLRDSNIQAFDSLVAQISQDTSLDTSYQSYLDSLVLNVNTLTNPATETPKLADLSTNDPAVIQSILRATTVGSMAKCTTAVFGINGRFSCRGMMSGSLRSSPDWIVAWSEFNSGINNLISTLETNQVNNLGSMNCRMGEIYFSKYSNQFYPSALYSCEGPLAYRTPISYSHPAQDQLDFRDTTFGVNSTCLTSPTSGTICNSPISTSVFPSTATYNEMFQFLNWQFNDLKAEVFMMRPPLYKRLNCGLNSITTVSNQTTGNQYLSAISTCSL</sequence>
<evidence type="ECO:0000256" key="12">
    <source>
        <dbReference type="ARBA" id="ARBA00023145"/>
    </source>
</evidence>
<keyword evidence="11" id="KW-0482">Metalloprotease</keyword>
<dbReference type="GO" id="GO:0004222">
    <property type="term" value="F:metalloendopeptidase activity"/>
    <property type="evidence" value="ECO:0007669"/>
    <property type="project" value="InterPro"/>
</dbReference>
<evidence type="ECO:0000256" key="1">
    <source>
        <dbReference type="ARBA" id="ARBA00000424"/>
    </source>
</evidence>
<evidence type="ECO:0000256" key="5">
    <source>
        <dbReference type="ARBA" id="ARBA00022525"/>
    </source>
</evidence>
<dbReference type="EMBL" id="AKWM02000038">
    <property type="protein sequence ID" value="EKS00320.1"/>
    <property type="molecule type" value="Genomic_DNA"/>
</dbReference>
<keyword evidence="12" id="KW-0865">Zymogen</keyword>
<dbReference type="PANTHER" id="PTHR13062:SF9">
    <property type="entry name" value="MICROBIAL COLLAGENASE"/>
    <property type="match status" value="1"/>
</dbReference>
<accession>A0AA87SWW4</accession>
<evidence type="ECO:0000256" key="13">
    <source>
        <dbReference type="PIRSR" id="PIRSR602169-1"/>
    </source>
</evidence>
<dbReference type="PANTHER" id="PTHR13062">
    <property type="entry name" value="COLLAGENASE"/>
    <property type="match status" value="1"/>
</dbReference>
<keyword evidence="7" id="KW-0479">Metal-binding</keyword>
<dbReference type="Pfam" id="PF08453">
    <property type="entry name" value="Peptidase_M9_N"/>
    <property type="match status" value="1"/>
</dbReference>
<gene>
    <name evidence="16" type="ORF">LEP1GSC125_2929</name>
</gene>
<evidence type="ECO:0000256" key="11">
    <source>
        <dbReference type="ARBA" id="ARBA00023049"/>
    </source>
</evidence>
<name>A0AA87SWW4_9LEPT</name>
<keyword evidence="10" id="KW-0862">Zinc</keyword>
<evidence type="ECO:0000256" key="2">
    <source>
        <dbReference type="ARBA" id="ARBA00001947"/>
    </source>
</evidence>
<dbReference type="InterPro" id="IPR013661">
    <property type="entry name" value="Peptidase_M9_N_dom"/>
</dbReference>
<evidence type="ECO:0000256" key="9">
    <source>
        <dbReference type="ARBA" id="ARBA00022801"/>
    </source>
</evidence>
<comment type="catalytic activity">
    <reaction evidence="1">
        <text>Digestion of native collagen in the triple helical region at Xaa-|-Gly bonds. With synthetic peptides, a preference is shown for Gly at P3 and P1', Pro and Ala at P2 and P2', and hydroxyproline, Ala or Arg at P3'.</text>
        <dbReference type="EC" id="3.4.24.3"/>
    </reaction>
</comment>
<evidence type="ECO:0000259" key="15">
    <source>
        <dbReference type="Pfam" id="PF08453"/>
    </source>
</evidence>
<feature type="signal peptide" evidence="14">
    <location>
        <begin position="1"/>
        <end position="25"/>
    </location>
</feature>
<comment type="caution">
    <text evidence="16">The sequence shown here is derived from an EMBL/GenBank/DDBJ whole genome shotgun (WGS) entry which is preliminary data.</text>
</comment>
<dbReference type="RefSeq" id="WP_002762827.1">
    <property type="nucleotide sequence ID" value="NZ_AKWM02000038.1"/>
</dbReference>
<feature type="active site" evidence="13">
    <location>
        <position position="513"/>
    </location>
</feature>
<dbReference type="Proteomes" id="UP000001343">
    <property type="component" value="Unassembled WGS sequence"/>
</dbReference>
<evidence type="ECO:0000256" key="3">
    <source>
        <dbReference type="ARBA" id="ARBA00004613"/>
    </source>
</evidence>
<evidence type="ECO:0000256" key="10">
    <source>
        <dbReference type="ARBA" id="ARBA00022833"/>
    </source>
</evidence>
<dbReference type="Gene3D" id="1.10.390.20">
    <property type="match status" value="1"/>
</dbReference>
<evidence type="ECO:0000313" key="16">
    <source>
        <dbReference type="EMBL" id="EKS00320.1"/>
    </source>
</evidence>
<keyword evidence="5" id="KW-0964">Secreted</keyword>
<evidence type="ECO:0000313" key="17">
    <source>
        <dbReference type="Proteomes" id="UP000001343"/>
    </source>
</evidence>
<dbReference type="GO" id="GO:0006508">
    <property type="term" value="P:proteolysis"/>
    <property type="evidence" value="ECO:0007669"/>
    <property type="project" value="UniProtKB-KW"/>
</dbReference>
<feature type="domain" description="Peptidase M9 collagenase N-terminal" evidence="15">
    <location>
        <begin position="121"/>
        <end position="289"/>
    </location>
</feature>
<dbReference type="NCBIfam" id="NF047656">
    <property type="entry name" value="ColgnaseColALepto"/>
    <property type="match status" value="1"/>
</dbReference>
<keyword evidence="8 14" id="KW-0732">Signal</keyword>
<dbReference type="InterPro" id="IPR002169">
    <property type="entry name" value="Peptidase_M9A/M9B"/>
</dbReference>
<comment type="cofactor">
    <cofactor evidence="2">
        <name>Zn(2+)</name>
        <dbReference type="ChEBI" id="CHEBI:29105"/>
    </cofactor>
</comment>
<evidence type="ECO:0000256" key="14">
    <source>
        <dbReference type="SAM" id="SignalP"/>
    </source>
</evidence>
<reference evidence="16 17" key="1">
    <citation type="journal article" date="2014" name="Int. J. Syst. Evol. Microbiol.">
        <title>Leptospira mayottensis sp. nov., a pathogenic species of the genus Leptospira isolated from humans.</title>
        <authorList>
            <person name="Bourhy P."/>
            <person name="Collet L."/>
            <person name="Brisse S."/>
            <person name="Picardeau M."/>
        </authorList>
    </citation>
    <scope>NUCLEOTIDE SEQUENCE [LARGE SCALE GENOMIC DNA]</scope>
    <source>
        <strain evidence="16 17">200901122</strain>
    </source>
</reference>
<dbReference type="AlphaFoldDB" id="A0AA87SWW4"/>
<evidence type="ECO:0000256" key="8">
    <source>
        <dbReference type="ARBA" id="ARBA00022729"/>
    </source>
</evidence>
<evidence type="ECO:0000256" key="6">
    <source>
        <dbReference type="ARBA" id="ARBA00022670"/>
    </source>
</evidence>
<dbReference type="PRINTS" id="PR00931">
    <property type="entry name" value="MICOLLPTASE"/>
</dbReference>
<protein>
    <recommendedName>
        <fullName evidence="4">microbial collagenase</fullName>
        <ecNumber evidence="4">3.4.24.3</ecNumber>
    </recommendedName>
</protein>
<feature type="chain" id="PRO_5041662550" description="microbial collagenase" evidence="14">
    <location>
        <begin position="26"/>
        <end position="887"/>
    </location>
</feature>
<proteinExistence type="predicted"/>
<dbReference type="Pfam" id="PF01752">
    <property type="entry name" value="Peptidase_M9"/>
    <property type="match status" value="1"/>
</dbReference>